<gene>
    <name evidence="1" type="ORF">RHIMIDRAFT_232364</name>
</gene>
<dbReference type="EMBL" id="KZ303842">
    <property type="protein sequence ID" value="PHZ16918.1"/>
    <property type="molecule type" value="Genomic_DNA"/>
</dbReference>
<organism evidence="1 2">
    <name type="scientific">Rhizopus microsporus ATCC 52813</name>
    <dbReference type="NCBI Taxonomy" id="1340429"/>
    <lineage>
        <taxon>Eukaryota</taxon>
        <taxon>Fungi</taxon>
        <taxon>Fungi incertae sedis</taxon>
        <taxon>Mucoromycota</taxon>
        <taxon>Mucoromycotina</taxon>
        <taxon>Mucoromycetes</taxon>
        <taxon>Mucorales</taxon>
        <taxon>Mucorineae</taxon>
        <taxon>Rhizopodaceae</taxon>
        <taxon>Rhizopus</taxon>
    </lineage>
</organism>
<name>A0A2G4T7E1_RHIZD</name>
<protein>
    <submittedName>
        <fullName evidence="1">Uncharacterized protein</fullName>
    </submittedName>
</protein>
<accession>A0A2G4T7E1</accession>
<evidence type="ECO:0000313" key="2">
    <source>
        <dbReference type="Proteomes" id="UP000242254"/>
    </source>
</evidence>
<evidence type="ECO:0000313" key="1">
    <source>
        <dbReference type="EMBL" id="PHZ16918.1"/>
    </source>
</evidence>
<keyword evidence="2" id="KW-1185">Reference proteome</keyword>
<dbReference type="AlphaFoldDB" id="A0A2G4T7E1"/>
<proteinExistence type="predicted"/>
<dbReference type="Proteomes" id="UP000242254">
    <property type="component" value="Unassembled WGS sequence"/>
</dbReference>
<dbReference type="GeneID" id="35438719"/>
<sequence>MKYLKMFPIVHTIPLNALDQPPEIPPSWTWTQSYPNTISIREKQLMETLQFVLTGFVDRSTSLHQRESRHERTYFVKYVVPILQTFGQQNDCLNFQWCEVQLTFLMR</sequence>
<reference evidence="1 2" key="1">
    <citation type="journal article" date="2016" name="Proc. Natl. Acad. Sci. U.S.A.">
        <title>Lipid metabolic changes in an early divergent fungus govern the establishment of a mutualistic symbiosis with endobacteria.</title>
        <authorList>
            <person name="Lastovetsky O.A."/>
            <person name="Gaspar M.L."/>
            <person name="Mondo S.J."/>
            <person name="LaButti K.M."/>
            <person name="Sandor L."/>
            <person name="Grigoriev I.V."/>
            <person name="Henry S.A."/>
            <person name="Pawlowska T.E."/>
        </authorList>
    </citation>
    <scope>NUCLEOTIDE SEQUENCE [LARGE SCALE GENOMIC DNA]</scope>
    <source>
        <strain evidence="1 2">ATCC 52813</strain>
    </source>
</reference>
<dbReference type="RefSeq" id="XP_023470626.1">
    <property type="nucleotide sequence ID" value="XM_023607729.1"/>
</dbReference>